<dbReference type="InterPro" id="IPR008040">
    <property type="entry name" value="Hydant_A_N"/>
</dbReference>
<dbReference type="InterPro" id="IPR024071">
    <property type="entry name" value="S-Me-THD_C_sf"/>
</dbReference>
<dbReference type="FunFam" id="2.40.390.10:FF:000003">
    <property type="entry name" value="Uncharacterized protein"/>
    <property type="match status" value="1"/>
</dbReference>
<feature type="domain" description="Hydantoinase A/oxoprolinase" evidence="1">
    <location>
        <begin position="219"/>
        <end position="394"/>
    </location>
</feature>
<dbReference type="PANTHER" id="PTHR11365:SF10">
    <property type="entry name" value="HYDANTOINASE_OXOPROLINASE"/>
    <property type="match status" value="1"/>
</dbReference>
<feature type="domain" description="S-Me-THD-like C-terminal" evidence="3">
    <location>
        <begin position="756"/>
        <end position="953"/>
    </location>
</feature>
<feature type="domain" description="Hydantoinase/oxoprolinase N-terminal" evidence="2">
    <location>
        <begin position="10"/>
        <end position="198"/>
    </location>
</feature>
<proteinExistence type="predicted"/>
<evidence type="ECO:0000259" key="1">
    <source>
        <dbReference type="Pfam" id="PF01968"/>
    </source>
</evidence>
<dbReference type="InterPro" id="IPR002821">
    <property type="entry name" value="Hydantoinase_A"/>
</dbReference>
<dbReference type="Pfam" id="PF01968">
    <property type="entry name" value="Hydantoinase_A"/>
    <property type="match status" value="1"/>
</dbReference>
<dbReference type="EMBL" id="CAJVRL010000025">
    <property type="protein sequence ID" value="CAG8949664.1"/>
    <property type="molecule type" value="Genomic_DNA"/>
</dbReference>
<evidence type="ECO:0000259" key="3">
    <source>
        <dbReference type="Pfam" id="PF20906"/>
    </source>
</evidence>
<evidence type="ECO:0008006" key="6">
    <source>
        <dbReference type="Google" id="ProtNLM"/>
    </source>
</evidence>
<accession>A0A9N9KL06</accession>
<evidence type="ECO:0000259" key="2">
    <source>
        <dbReference type="Pfam" id="PF05378"/>
    </source>
</evidence>
<dbReference type="InterPro" id="IPR048350">
    <property type="entry name" value="S-Me-THD-like_C"/>
</dbReference>
<gene>
    <name evidence="4" type="ORF">HYFRA_00003982</name>
</gene>
<evidence type="ECO:0000313" key="5">
    <source>
        <dbReference type="Proteomes" id="UP000696280"/>
    </source>
</evidence>
<dbReference type="SUPFAM" id="SSF53067">
    <property type="entry name" value="Actin-like ATPase domain"/>
    <property type="match status" value="2"/>
</dbReference>
<evidence type="ECO:0000313" key="4">
    <source>
        <dbReference type="EMBL" id="CAG8949664.1"/>
    </source>
</evidence>
<organism evidence="4 5">
    <name type="scientific">Hymenoscyphus fraxineus</name>
    <dbReference type="NCBI Taxonomy" id="746836"/>
    <lineage>
        <taxon>Eukaryota</taxon>
        <taxon>Fungi</taxon>
        <taxon>Dikarya</taxon>
        <taxon>Ascomycota</taxon>
        <taxon>Pezizomycotina</taxon>
        <taxon>Leotiomycetes</taxon>
        <taxon>Helotiales</taxon>
        <taxon>Helotiaceae</taxon>
        <taxon>Hymenoscyphus</taxon>
    </lineage>
</organism>
<dbReference type="Gene3D" id="2.40.390.10">
    <property type="entry name" value="CV3147-like"/>
    <property type="match status" value="1"/>
</dbReference>
<dbReference type="InterPro" id="IPR045079">
    <property type="entry name" value="Oxoprolinase-like"/>
</dbReference>
<dbReference type="OrthoDB" id="5404895at2759"/>
<dbReference type="Proteomes" id="UP000696280">
    <property type="component" value="Unassembled WGS sequence"/>
</dbReference>
<dbReference type="PANTHER" id="PTHR11365">
    <property type="entry name" value="5-OXOPROLINASE RELATED"/>
    <property type="match status" value="1"/>
</dbReference>
<reference evidence="4" key="1">
    <citation type="submission" date="2021-07" db="EMBL/GenBank/DDBJ databases">
        <authorList>
            <person name="Durling M."/>
        </authorList>
    </citation>
    <scope>NUCLEOTIDE SEQUENCE</scope>
</reference>
<sequence length="974" mass="104964">MPSKISPCVIGIDVGGTNTDAVLLQGETVLAWHKTPTTTDIQQGVESVIEEVIKKADIPRDHVRSVKIGTTQFVNAVLEQDSSKLDKVAIVRLCGPHSNGSPPFVDFPPALKSLVEGHYGFVDGGYQGTFVLIDPEPLQTEALQAVDGAPIISLNTNQLREQAQIIKSKSLRSIVVIGIYSPSNPQQELQAREILLSELGPGYDVSCSHAVGRLGFLERENASIINASLRRFARHVMARFSFAIHRLGKCNLYIALNDGTLSKAKIAAQHPVRCISSGPTNSARGAAFLAKSYTRNETDEREVLVVDVGGTTTDICALLKTGYPRQSAAFVKIGGVRTNFTIPDVHSIALGGGSLVRENKSRSFVGPDSVGSKLAVEGIAFGGNILTATDLILINEHTERTVTREVRVSGLEEIARALEDAIDLVKTKQGDAKLILVGGGSIIISDKIAGVSEIIRPEFFEVANAVGAAIGKISGAVDKTVVPQELTIDDEIENAIVLATERCVAAGGNINTIEVVEIEAIPASYVTNGATNIRVRVVGDLKEGYEEAYDTSDNSAFDELLGKQYSKTTSLKESFAVSKGSSYEISEKVDVLSYRPRIEGDIWYLSETDLQFLQDGTGVLGVGSCGEPYPAYLACLVALRNGEKLVIRRQNTLPDDAVVLVAGFMGSPSVYLERIPGLNEVTDAMNSVLKLTGITTFDAVIPNEIGGMNSFEALLAAHRFGQSTLDTDLVGRAYPMIWQTVRCLKDIPVVFATAQDNLEAETLMRNACSDLGSLAGMCVNPVYGSEAKTFPQNSFSHAWQIGRSIALSRALKQDPITSLLSSENGILLFSGKIISVTRMVGEGFTRGNVILESFSEEASNSTKRTLVIDFENENLSAILKGKEEEDDEVLASCPDLITILDKANGAPLGISDYKYGLRVNVIALRAPPVWTTERGLEMGGPRAFGLDFDYKPVVDADIEYIPPKSVWDLFSEEE</sequence>
<dbReference type="InterPro" id="IPR027479">
    <property type="entry name" value="S-Me-THD_N_sf"/>
</dbReference>
<dbReference type="InterPro" id="IPR043129">
    <property type="entry name" value="ATPase_NBD"/>
</dbReference>
<comment type="caution">
    <text evidence="4">The sequence shown here is derived from an EMBL/GenBank/DDBJ whole genome shotgun (WGS) entry which is preliminary data.</text>
</comment>
<name>A0A9N9KL06_9HELO</name>
<keyword evidence="5" id="KW-1185">Reference proteome</keyword>
<dbReference type="SUPFAM" id="SSF160991">
    <property type="entry name" value="CV3147-like"/>
    <property type="match status" value="1"/>
</dbReference>
<protein>
    <recommendedName>
        <fullName evidence="6">Hydantoinase</fullName>
    </recommendedName>
</protein>
<dbReference type="Gene3D" id="3.40.1610.10">
    <property type="entry name" value="CV3147-like domain"/>
    <property type="match status" value="1"/>
</dbReference>
<dbReference type="Pfam" id="PF05378">
    <property type="entry name" value="Hydant_A_N"/>
    <property type="match status" value="1"/>
</dbReference>
<dbReference type="GO" id="GO:0016787">
    <property type="term" value="F:hydrolase activity"/>
    <property type="evidence" value="ECO:0007669"/>
    <property type="project" value="InterPro"/>
</dbReference>
<dbReference type="Pfam" id="PF20906">
    <property type="entry name" value="S-Me-THD_C"/>
    <property type="match status" value="1"/>
</dbReference>
<dbReference type="AlphaFoldDB" id="A0A9N9KL06"/>
<dbReference type="Gene3D" id="3.30.420.40">
    <property type="match status" value="1"/>
</dbReference>